<evidence type="ECO:0000313" key="2">
    <source>
        <dbReference type="EMBL" id="RAV16869.1"/>
    </source>
</evidence>
<dbReference type="EMBL" id="QMEV01000002">
    <property type="protein sequence ID" value="RAV16869.1"/>
    <property type="molecule type" value="Genomic_DNA"/>
</dbReference>
<reference evidence="2 3" key="1">
    <citation type="submission" date="2018-06" db="EMBL/GenBank/DDBJ databases">
        <title>NTM in soil in Japan.</title>
        <authorList>
            <person name="Ohya K."/>
        </authorList>
    </citation>
    <scope>NUCLEOTIDE SEQUENCE [LARGE SCALE GENOMIC DNA]</scope>
    <source>
        <strain evidence="2 3">GF28</strain>
    </source>
</reference>
<accession>A0A329M9P2</accession>
<gene>
    <name evidence="2" type="ORF">DQP57_01555</name>
</gene>
<dbReference type="Proteomes" id="UP000250915">
    <property type="component" value="Unassembled WGS sequence"/>
</dbReference>
<feature type="domain" description="Glycosyl transferase family 28 C-terminal" evidence="1">
    <location>
        <begin position="190"/>
        <end position="243"/>
    </location>
</feature>
<evidence type="ECO:0000313" key="3">
    <source>
        <dbReference type="Proteomes" id="UP000250915"/>
    </source>
</evidence>
<dbReference type="Pfam" id="PF04101">
    <property type="entry name" value="Glyco_tran_28_C"/>
    <property type="match status" value="1"/>
</dbReference>
<dbReference type="GO" id="GO:0016758">
    <property type="term" value="F:hexosyltransferase activity"/>
    <property type="evidence" value="ECO:0007669"/>
    <property type="project" value="InterPro"/>
</dbReference>
<proteinExistence type="predicted"/>
<dbReference type="AlphaFoldDB" id="A0A329M9P2"/>
<comment type="caution">
    <text evidence="2">The sequence shown here is derived from an EMBL/GenBank/DDBJ whole genome shotgun (WGS) entry which is preliminary data.</text>
</comment>
<evidence type="ECO:0000259" key="1">
    <source>
        <dbReference type="Pfam" id="PF04101"/>
    </source>
</evidence>
<dbReference type="InterPro" id="IPR007235">
    <property type="entry name" value="Glyco_trans_28_C"/>
</dbReference>
<organism evidence="2 3">
    <name type="scientific">Mycobacterium colombiense</name>
    <dbReference type="NCBI Taxonomy" id="339268"/>
    <lineage>
        <taxon>Bacteria</taxon>
        <taxon>Bacillati</taxon>
        <taxon>Actinomycetota</taxon>
        <taxon>Actinomycetes</taxon>
        <taxon>Mycobacteriales</taxon>
        <taxon>Mycobacteriaceae</taxon>
        <taxon>Mycobacterium</taxon>
        <taxon>Mycobacterium avium complex (MAC)</taxon>
    </lineage>
</organism>
<sequence>MRLPRDDEGARPHEVTAHGALHWAPHHDAGFSGRMNEIAAWVSQARPEAVVVDVSVEVAAFVRLLGVPVIVMALPGKRIDGPHVFVHRLADHIVAAWPRALCVPPWLRQWEHKTSYVGGISRFEGRDRSDDEPTSSVRIRPLDETQVVVLSGAGEEWGASLQDCAAAHSVLSWTALGGKDGSWADDPWPKIRAADVVVTHAGQGCVADVAAAQRPAVVIPRPRPFDEQHATARALQRHRLAVVTQGLPDPRDWAALLSNAMAIDPHRWRRWEVDGASRRAAEAIESTARRCRNGT</sequence>
<protein>
    <recommendedName>
        <fullName evidence="1">Glycosyl transferase family 28 C-terminal domain-containing protein</fullName>
    </recommendedName>
</protein>
<dbReference type="SUPFAM" id="SSF53756">
    <property type="entry name" value="UDP-Glycosyltransferase/glycogen phosphorylase"/>
    <property type="match status" value="2"/>
</dbReference>
<name>A0A329M9P2_9MYCO</name>
<dbReference type="Gene3D" id="3.40.50.2000">
    <property type="entry name" value="Glycogen Phosphorylase B"/>
    <property type="match status" value="1"/>
</dbReference>
<dbReference type="OrthoDB" id="9809594at2"/>